<reference evidence="6" key="2">
    <citation type="submission" date="2018-05" db="EMBL/GenBank/DDBJ databases">
        <title>Genome Sequencing of selected type strains of the family Eggerthellaceae.</title>
        <authorList>
            <person name="Danylec N."/>
            <person name="Stoll D.A."/>
            <person name="Doetsch A."/>
            <person name="Huch M."/>
        </authorList>
    </citation>
    <scope>NUCLEOTIDE SEQUENCE [LARGE SCALE GENOMIC DNA]</scope>
    <source>
        <strain evidence="6">DSM 16107</strain>
    </source>
</reference>
<dbReference type="EMBL" id="QICC01000032">
    <property type="protein sequence ID" value="RNM41595.1"/>
    <property type="molecule type" value="Genomic_DNA"/>
</dbReference>
<dbReference type="AlphaFoldDB" id="A0A3N0IXC1"/>
<sequence length="434" mass="47682">MKSRKALEVFGFGVFSLAVCVAVTAVGLFLFDEVNVTRQRDADTVLAYFQQTMTQKLRSDLSQGDALAAAIAVDPTDDGWFPAAAERLLEQDGAAYVAYLQGETMRYALPESSFGDTVGRDLVTFSYVYTLGKVTDDFVVEGPVELTEGNEVFLFVRPFDVDGVYYGEVIVGLDAAYVIEQLDFASLEEQGYRYELWAVSPQDGSKDVIAVSEGATDFSQAVKLSFNMPTLWTLSLVPVDGWVPRTWAFDIVGGCTLVALLVIALTGTALILRRTRRQAAQERLLDPETGLLTYAGFLEALERNGRRRKGPLPLTLICLSVDDFERTALALGWAARNSYLESVKGEIAAVVQGSYDAARVSGGSFVVCVYERIDRRTLGDMMRALELALLWKARIDGKKVFCRVRSAAVSWPEDGADAAALVERTVSLLERDRT</sequence>
<evidence type="ECO:0000256" key="1">
    <source>
        <dbReference type="SAM" id="Phobius"/>
    </source>
</evidence>
<feature type="transmembrane region" description="Helical" evidence="1">
    <location>
        <begin position="7"/>
        <end position="31"/>
    </location>
</feature>
<dbReference type="InterPro" id="IPR029787">
    <property type="entry name" value="Nucleotide_cyclase"/>
</dbReference>
<keyword evidence="5" id="KW-1185">Reference proteome</keyword>
<comment type="caution">
    <text evidence="4">The sequence shown here is derived from an EMBL/GenBank/DDBJ whole genome shotgun (WGS) entry which is preliminary data.</text>
</comment>
<organism evidence="4 6">
    <name type="scientific">Eggerthella sinensis</name>
    <dbReference type="NCBI Taxonomy" id="242230"/>
    <lineage>
        <taxon>Bacteria</taxon>
        <taxon>Bacillati</taxon>
        <taxon>Actinomycetota</taxon>
        <taxon>Coriobacteriia</taxon>
        <taxon>Eggerthellales</taxon>
        <taxon>Eggerthellaceae</taxon>
        <taxon>Eggerthella</taxon>
    </lineage>
</organism>
<evidence type="ECO:0000313" key="4">
    <source>
        <dbReference type="EMBL" id="RNM41595.1"/>
    </source>
</evidence>
<evidence type="ECO:0000313" key="3">
    <source>
        <dbReference type="EMBL" id="RDB66804.1"/>
    </source>
</evidence>
<gene>
    <name evidence="3" type="ORF">C1876_13900</name>
    <name evidence="4" type="ORF">DMP09_08970</name>
</gene>
<proteinExistence type="predicted"/>
<feature type="transmembrane region" description="Helical" evidence="1">
    <location>
        <begin position="247"/>
        <end position="272"/>
    </location>
</feature>
<name>A0A3N0IXC1_9ACTN</name>
<dbReference type="RefSeq" id="WP_114547323.1">
    <property type="nucleotide sequence ID" value="NZ_PPTT01000028.1"/>
</dbReference>
<dbReference type="SUPFAM" id="SSF55073">
    <property type="entry name" value="Nucleotide cyclase"/>
    <property type="match status" value="1"/>
</dbReference>
<dbReference type="Pfam" id="PF00990">
    <property type="entry name" value="GGDEF"/>
    <property type="match status" value="1"/>
</dbReference>
<evidence type="ECO:0000313" key="5">
    <source>
        <dbReference type="Proteomes" id="UP000253817"/>
    </source>
</evidence>
<keyword evidence="1" id="KW-0472">Membrane</keyword>
<dbReference type="InterPro" id="IPR043128">
    <property type="entry name" value="Rev_trsase/Diguanyl_cyclase"/>
</dbReference>
<dbReference type="EMBL" id="PPTT01000028">
    <property type="protein sequence ID" value="RDB66804.1"/>
    <property type="molecule type" value="Genomic_DNA"/>
</dbReference>
<feature type="domain" description="GGDEF" evidence="2">
    <location>
        <begin position="285"/>
        <end position="425"/>
    </location>
</feature>
<reference evidence="3 5" key="1">
    <citation type="journal article" date="2018" name="Elife">
        <title>Discovery and characterization of a prevalent human gut bacterial enzyme sufficient for the inactivation of a family of plant toxins.</title>
        <authorList>
            <person name="Koppel N."/>
            <person name="Bisanz J.E."/>
            <person name="Pandelia M.E."/>
            <person name="Turnbaugh P.J."/>
            <person name="Balskus E.P."/>
        </authorList>
    </citation>
    <scope>NUCLEOTIDE SEQUENCE [LARGE SCALE GENOMIC DNA]</scope>
    <source>
        <strain evidence="3 5">DSM 16107</strain>
    </source>
</reference>
<dbReference type="Gene3D" id="3.30.70.270">
    <property type="match status" value="1"/>
</dbReference>
<dbReference type="Proteomes" id="UP000253817">
    <property type="component" value="Unassembled WGS sequence"/>
</dbReference>
<evidence type="ECO:0000313" key="6">
    <source>
        <dbReference type="Proteomes" id="UP000270112"/>
    </source>
</evidence>
<keyword evidence="1" id="KW-0812">Transmembrane</keyword>
<dbReference type="Proteomes" id="UP000270112">
    <property type="component" value="Unassembled WGS sequence"/>
</dbReference>
<reference evidence="4" key="3">
    <citation type="journal article" date="2019" name="Microbiol. Resour. Announc.">
        <title>Draft Genome Sequences of Type Strains of Gordonibacter faecihominis, Paraeggerthella hongkongensis, Parvibacter caecicola,Slackia equolifaciens, Slackia faecicanis, and Slackia isoflavoniconvertens.</title>
        <authorList>
            <person name="Danylec N."/>
            <person name="Stoll D.A."/>
            <person name="Dotsch A."/>
            <person name="Huch M."/>
        </authorList>
    </citation>
    <scope>NUCLEOTIDE SEQUENCE</scope>
    <source>
        <strain evidence="4">DSM 16107</strain>
    </source>
</reference>
<evidence type="ECO:0000259" key="2">
    <source>
        <dbReference type="Pfam" id="PF00990"/>
    </source>
</evidence>
<keyword evidence="1" id="KW-1133">Transmembrane helix</keyword>
<protein>
    <submittedName>
        <fullName evidence="4">GGDEF domain-containing protein</fullName>
    </submittedName>
</protein>
<accession>A0A3N0IXC1</accession>
<dbReference type="InterPro" id="IPR000160">
    <property type="entry name" value="GGDEF_dom"/>
</dbReference>